<accession>A0A917P6X8</accession>
<sequence length="123" mass="12103">MCDRSDGAVVLELEQDKSCGGDLRDAAGVEADPAQGLEGGLEQGVGAPADPVDAADELVVGLLGLGQFATGGLLVRVAEAVAGVLAEVDEGRHVQFGGDPVEGVDQAVVAGAGGVVLAARADR</sequence>
<proteinExistence type="predicted"/>
<comment type="caution">
    <text evidence="1">The sequence shown here is derived from an EMBL/GenBank/DDBJ whole genome shotgun (WGS) entry which is preliminary data.</text>
</comment>
<keyword evidence="2" id="KW-1185">Reference proteome</keyword>
<gene>
    <name evidence="1" type="ORF">GCM10010121_089040</name>
</gene>
<name>A0A917P6X8_9ACTN</name>
<evidence type="ECO:0000313" key="1">
    <source>
        <dbReference type="EMBL" id="GGJ64563.1"/>
    </source>
</evidence>
<dbReference type="Proteomes" id="UP000657574">
    <property type="component" value="Unassembled WGS sequence"/>
</dbReference>
<evidence type="ECO:0000313" key="2">
    <source>
        <dbReference type="Proteomes" id="UP000657574"/>
    </source>
</evidence>
<dbReference type="AlphaFoldDB" id="A0A917P6X8"/>
<dbReference type="EMBL" id="BMQA01000081">
    <property type="protein sequence ID" value="GGJ64563.1"/>
    <property type="molecule type" value="Genomic_DNA"/>
</dbReference>
<reference evidence="1" key="1">
    <citation type="journal article" date="2014" name="Int. J. Syst. Evol. Microbiol.">
        <title>Complete genome sequence of Corynebacterium casei LMG S-19264T (=DSM 44701T), isolated from a smear-ripened cheese.</title>
        <authorList>
            <consortium name="US DOE Joint Genome Institute (JGI-PGF)"/>
            <person name="Walter F."/>
            <person name="Albersmeier A."/>
            <person name="Kalinowski J."/>
            <person name="Ruckert C."/>
        </authorList>
    </citation>
    <scope>NUCLEOTIDE SEQUENCE</scope>
    <source>
        <strain evidence="1">JCM 3086</strain>
    </source>
</reference>
<reference evidence="1" key="2">
    <citation type="submission" date="2020-09" db="EMBL/GenBank/DDBJ databases">
        <authorList>
            <person name="Sun Q."/>
            <person name="Ohkuma M."/>
        </authorList>
    </citation>
    <scope>NUCLEOTIDE SEQUENCE</scope>
    <source>
        <strain evidence="1">JCM 3086</strain>
    </source>
</reference>
<organism evidence="1 2">
    <name type="scientific">Streptomyces brasiliensis</name>
    <dbReference type="NCBI Taxonomy" id="1954"/>
    <lineage>
        <taxon>Bacteria</taxon>
        <taxon>Bacillati</taxon>
        <taxon>Actinomycetota</taxon>
        <taxon>Actinomycetes</taxon>
        <taxon>Kitasatosporales</taxon>
        <taxon>Streptomycetaceae</taxon>
        <taxon>Streptomyces</taxon>
    </lineage>
</organism>
<protein>
    <submittedName>
        <fullName evidence="1">Uncharacterized protein</fullName>
    </submittedName>
</protein>